<name>A0ABR9SXU6_9PSED</name>
<accession>A0ABR9SXU6</accession>
<protein>
    <submittedName>
        <fullName evidence="1">Uncharacterized protein</fullName>
    </submittedName>
</protein>
<dbReference type="RefSeq" id="WP_193863051.1">
    <property type="nucleotide sequence ID" value="NZ_JADDUM010000174.1"/>
</dbReference>
<evidence type="ECO:0000313" key="2">
    <source>
        <dbReference type="Proteomes" id="UP000613075"/>
    </source>
</evidence>
<reference evidence="1 2" key="1">
    <citation type="submission" date="2020-10" db="EMBL/GenBank/DDBJ databases">
        <title>The draft genomes of Cyclamen pathogen Pseudomonas sp.</title>
        <authorList>
            <person name="Fujikawa T."/>
            <person name="Sawada H."/>
        </authorList>
    </citation>
    <scope>NUCLEOTIDE SEQUENCE [LARGE SCALE GENOMIC DNA]</scope>
    <source>
        <strain evidence="1 2">MAFF 301449</strain>
    </source>
</reference>
<gene>
    <name evidence="1" type="ORF">IQK56_20665</name>
</gene>
<dbReference type="Proteomes" id="UP000613075">
    <property type="component" value="Unassembled WGS sequence"/>
</dbReference>
<keyword evidence="2" id="KW-1185">Reference proteome</keyword>
<proteinExistence type="predicted"/>
<sequence>MVQLPLSNADIAFLKGRLSVYDYAGGYHYLYDLVQKAIPNEKDEIAREQLLMTANRLISAKSINNVDGTWVSEMVLHSMKFAVEQSGRDFTGAMYKKRVCLWGALKKQSAGYSSWTQTSAAPLIRTLQ</sequence>
<dbReference type="EMBL" id="JADDUM010000174">
    <property type="protein sequence ID" value="MBE8593134.1"/>
    <property type="molecule type" value="Genomic_DNA"/>
</dbReference>
<comment type="caution">
    <text evidence="1">The sequence shown here is derived from an EMBL/GenBank/DDBJ whole genome shotgun (WGS) entry which is preliminary data.</text>
</comment>
<evidence type="ECO:0000313" key="1">
    <source>
        <dbReference type="EMBL" id="MBE8593134.1"/>
    </source>
</evidence>
<organism evidence="1 2">
    <name type="scientific">Pseudomonas cyclaminis</name>
    <dbReference type="NCBI Taxonomy" id="2781239"/>
    <lineage>
        <taxon>Bacteria</taxon>
        <taxon>Pseudomonadati</taxon>
        <taxon>Pseudomonadota</taxon>
        <taxon>Gammaproteobacteria</taxon>
        <taxon>Pseudomonadales</taxon>
        <taxon>Pseudomonadaceae</taxon>
        <taxon>Pseudomonas</taxon>
    </lineage>
</organism>